<feature type="non-terminal residue" evidence="1">
    <location>
        <position position="1"/>
    </location>
</feature>
<sequence>GQRFAILAAWMPRLSAKLREHREIISSREVSAIN</sequence>
<organism evidence="1">
    <name type="scientific">Phytophthora nicotianae</name>
    <name type="common">Potato buckeye rot agent</name>
    <name type="synonym">Phytophthora parasitica</name>
    <dbReference type="NCBI Taxonomy" id="4792"/>
    <lineage>
        <taxon>Eukaryota</taxon>
        <taxon>Sar</taxon>
        <taxon>Stramenopiles</taxon>
        <taxon>Oomycota</taxon>
        <taxon>Peronosporomycetes</taxon>
        <taxon>Peronosporales</taxon>
        <taxon>Peronosporaceae</taxon>
        <taxon>Phytophthora</taxon>
    </lineage>
</organism>
<proteinExistence type="predicted"/>
<dbReference type="EMBL" id="KI681116">
    <property type="protein sequence ID" value="ETL87206.1"/>
    <property type="molecule type" value="Genomic_DNA"/>
</dbReference>
<evidence type="ECO:0000313" key="1">
    <source>
        <dbReference type="EMBL" id="ETL87206.1"/>
    </source>
</evidence>
<dbReference type="AlphaFoldDB" id="W2KPQ5"/>
<accession>W2KPQ5</accession>
<name>W2KPQ5_PHYNI</name>
<dbReference type="Proteomes" id="UP000054423">
    <property type="component" value="Unassembled WGS sequence"/>
</dbReference>
<protein>
    <submittedName>
        <fullName evidence="1">Uncharacterized protein</fullName>
    </submittedName>
</protein>
<reference evidence="1" key="1">
    <citation type="submission" date="2013-11" db="EMBL/GenBank/DDBJ databases">
        <title>The Genome Sequence of Phytophthora parasitica CHvinca01.</title>
        <authorList>
            <consortium name="The Broad Institute Genomics Platform"/>
            <person name="Russ C."/>
            <person name="Tyler B."/>
            <person name="Panabieres F."/>
            <person name="Shan W."/>
            <person name="Tripathy S."/>
            <person name="Grunwald N."/>
            <person name="Machado M."/>
            <person name="Johnson C.S."/>
            <person name="Arredondo F."/>
            <person name="Hong C."/>
            <person name="Coffey M."/>
            <person name="Young S.K."/>
            <person name="Zeng Q."/>
            <person name="Gargeya S."/>
            <person name="Fitzgerald M."/>
            <person name="Abouelleil A."/>
            <person name="Alvarado L."/>
            <person name="Chapman S.B."/>
            <person name="Gainer-Dewar J."/>
            <person name="Goldberg J."/>
            <person name="Griggs A."/>
            <person name="Gujja S."/>
            <person name="Hansen M."/>
            <person name="Howarth C."/>
            <person name="Imamovic A."/>
            <person name="Ireland A."/>
            <person name="Larimer J."/>
            <person name="McCowan C."/>
            <person name="Murphy C."/>
            <person name="Pearson M."/>
            <person name="Poon T.W."/>
            <person name="Priest M."/>
            <person name="Roberts A."/>
            <person name="Saif S."/>
            <person name="Shea T."/>
            <person name="Sykes S."/>
            <person name="Wortman J."/>
            <person name="Nusbaum C."/>
            <person name="Birren B."/>
        </authorList>
    </citation>
    <scope>NUCLEOTIDE SEQUENCE [LARGE SCALE GENOMIC DNA]</scope>
    <source>
        <strain evidence="1">CHvinca01</strain>
    </source>
</reference>
<gene>
    <name evidence="1" type="ORF">L917_13533</name>
</gene>